<dbReference type="RefSeq" id="WP_311511805.1">
    <property type="nucleotide sequence ID" value="NZ_JAVREP010000006.1"/>
</dbReference>
<dbReference type="InterPro" id="IPR016181">
    <property type="entry name" value="Acyl_CoA_acyltransferase"/>
</dbReference>
<proteinExistence type="predicted"/>
<comment type="caution">
    <text evidence="2">The sequence shown here is derived from an EMBL/GenBank/DDBJ whole genome shotgun (WGS) entry which is preliminary data.</text>
</comment>
<organism evidence="2 3">
    <name type="scientific">Nocardiopsis lambiniae</name>
    <dbReference type="NCBI Taxonomy" id="3075539"/>
    <lineage>
        <taxon>Bacteria</taxon>
        <taxon>Bacillati</taxon>
        <taxon>Actinomycetota</taxon>
        <taxon>Actinomycetes</taxon>
        <taxon>Streptosporangiales</taxon>
        <taxon>Nocardiopsidaceae</taxon>
        <taxon>Nocardiopsis</taxon>
    </lineage>
</organism>
<dbReference type="SUPFAM" id="SSF55729">
    <property type="entry name" value="Acyl-CoA N-acyltransferases (Nat)"/>
    <property type="match status" value="1"/>
</dbReference>
<evidence type="ECO:0000259" key="1">
    <source>
        <dbReference type="Pfam" id="PF00583"/>
    </source>
</evidence>
<dbReference type="Gene3D" id="3.40.630.30">
    <property type="match status" value="1"/>
</dbReference>
<name>A0ABU2M9E2_9ACTN</name>
<dbReference type="PANTHER" id="PTHR42791">
    <property type="entry name" value="GNAT FAMILY ACETYLTRANSFERASE"/>
    <property type="match status" value="1"/>
</dbReference>
<dbReference type="EMBL" id="JAVREP010000006">
    <property type="protein sequence ID" value="MDT0329157.1"/>
    <property type="molecule type" value="Genomic_DNA"/>
</dbReference>
<protein>
    <submittedName>
        <fullName evidence="2">GNAT family N-acetyltransferase</fullName>
    </submittedName>
</protein>
<evidence type="ECO:0000313" key="3">
    <source>
        <dbReference type="Proteomes" id="UP001183390"/>
    </source>
</evidence>
<evidence type="ECO:0000313" key="2">
    <source>
        <dbReference type="EMBL" id="MDT0329157.1"/>
    </source>
</evidence>
<dbReference type="Proteomes" id="UP001183390">
    <property type="component" value="Unassembled WGS sequence"/>
</dbReference>
<reference evidence="3" key="1">
    <citation type="submission" date="2023-07" db="EMBL/GenBank/DDBJ databases">
        <title>30 novel species of actinomycetes from the DSMZ collection.</title>
        <authorList>
            <person name="Nouioui I."/>
        </authorList>
    </citation>
    <scope>NUCLEOTIDE SEQUENCE [LARGE SCALE GENOMIC DNA]</scope>
    <source>
        <strain evidence="3">DSM 44743</strain>
    </source>
</reference>
<dbReference type="Pfam" id="PF00583">
    <property type="entry name" value="Acetyltransf_1"/>
    <property type="match status" value="1"/>
</dbReference>
<feature type="domain" description="N-acetyltransferase" evidence="1">
    <location>
        <begin position="132"/>
        <end position="189"/>
    </location>
</feature>
<sequence>MTTTLTRTVRPATMGDLPGVARVLGRAFHEDPLFRWMFPDDMGRIARTTRASALMAGFSYVPLGYSAVVEAHEDAARGPVIRGVALWSAPDGSAEGAKDTLRALPHWLGLLGPRRFARAMHYFSALKAHVPHEPHWYLSMLGADPAVPGSGAGTLLLRAGLERADTGRVPVFLETMNPANLGYYARFGFEVTATVAEPDTPVTHLLVRPPVPV</sequence>
<dbReference type="PANTHER" id="PTHR42791:SF1">
    <property type="entry name" value="N-ACETYLTRANSFERASE DOMAIN-CONTAINING PROTEIN"/>
    <property type="match status" value="1"/>
</dbReference>
<gene>
    <name evidence="2" type="ORF">RM479_12110</name>
</gene>
<accession>A0ABU2M9E2</accession>
<dbReference type="InterPro" id="IPR052523">
    <property type="entry name" value="Trichothecene_AcTrans"/>
</dbReference>
<keyword evidence="3" id="KW-1185">Reference proteome</keyword>
<dbReference type="InterPro" id="IPR000182">
    <property type="entry name" value="GNAT_dom"/>
</dbReference>